<dbReference type="InterPro" id="IPR003959">
    <property type="entry name" value="ATPase_AAA_core"/>
</dbReference>
<dbReference type="RefSeq" id="WP_068570359.1">
    <property type="nucleotide sequence ID" value="NZ_LSRF01000009.1"/>
</dbReference>
<accession>A0A138AU33</accession>
<feature type="domain" description="FtsK" evidence="3">
    <location>
        <begin position="314"/>
        <end position="503"/>
    </location>
</feature>
<dbReference type="Gene3D" id="3.40.50.300">
    <property type="entry name" value="P-loop containing nucleotide triphosphate hydrolases"/>
    <property type="match status" value="1"/>
</dbReference>
<proteinExistence type="predicted"/>
<dbReference type="GO" id="GO:0016887">
    <property type="term" value="F:ATP hydrolysis activity"/>
    <property type="evidence" value="ECO:0007669"/>
    <property type="project" value="InterPro"/>
</dbReference>
<dbReference type="Pfam" id="PF00004">
    <property type="entry name" value="AAA"/>
    <property type="match status" value="1"/>
</dbReference>
<reference evidence="5" key="1">
    <citation type="submission" date="2016-02" db="EMBL/GenBank/DDBJ databases">
        <authorList>
            <person name="Wen L."/>
            <person name="He K."/>
            <person name="Yang H."/>
        </authorList>
    </citation>
    <scope>NUCLEOTIDE SEQUENCE [LARGE SCALE GENOMIC DNA]</scope>
    <source>
        <strain evidence="5">JCM 15929</strain>
    </source>
</reference>
<dbReference type="OrthoDB" id="3315716at2"/>
<gene>
    <name evidence="4" type="ORF">AXK60_22735</name>
</gene>
<comment type="caution">
    <text evidence="4">The sequence shown here is derived from an EMBL/GenBank/DDBJ whole genome shotgun (WGS) entry which is preliminary data.</text>
</comment>
<feature type="binding site" evidence="1">
    <location>
        <begin position="331"/>
        <end position="338"/>
    </location>
    <ligand>
        <name>ATP</name>
        <dbReference type="ChEBI" id="CHEBI:30616"/>
    </ligand>
</feature>
<organism evidence="4 5">
    <name type="scientific">Tsukamurella pseudospumae</name>
    <dbReference type="NCBI Taxonomy" id="239498"/>
    <lineage>
        <taxon>Bacteria</taxon>
        <taxon>Bacillati</taxon>
        <taxon>Actinomycetota</taxon>
        <taxon>Actinomycetes</taxon>
        <taxon>Mycobacteriales</taxon>
        <taxon>Tsukamurellaceae</taxon>
        <taxon>Tsukamurella</taxon>
    </lineage>
</organism>
<dbReference type="AlphaFoldDB" id="A0A138AU33"/>
<evidence type="ECO:0000313" key="5">
    <source>
        <dbReference type="Proteomes" id="UP000070258"/>
    </source>
</evidence>
<dbReference type="InterPro" id="IPR027417">
    <property type="entry name" value="P-loop_NTPase"/>
</dbReference>
<dbReference type="SUPFAM" id="SSF52540">
    <property type="entry name" value="P-loop containing nucleoside triphosphate hydrolases"/>
    <property type="match status" value="1"/>
</dbReference>
<keyword evidence="2" id="KW-0175">Coiled coil</keyword>
<protein>
    <recommendedName>
        <fullName evidence="3">FtsK domain-containing protein</fullName>
    </recommendedName>
</protein>
<dbReference type="Proteomes" id="UP000070258">
    <property type="component" value="Unassembled WGS sequence"/>
</dbReference>
<dbReference type="GO" id="GO:0003677">
    <property type="term" value="F:DNA binding"/>
    <property type="evidence" value="ECO:0007669"/>
    <property type="project" value="InterPro"/>
</dbReference>
<keyword evidence="1" id="KW-0067">ATP-binding</keyword>
<dbReference type="EMBL" id="LSRF01000009">
    <property type="protein sequence ID" value="KXP13923.1"/>
    <property type="molecule type" value="Genomic_DNA"/>
</dbReference>
<evidence type="ECO:0000313" key="4">
    <source>
        <dbReference type="EMBL" id="KXP13923.1"/>
    </source>
</evidence>
<evidence type="ECO:0000256" key="1">
    <source>
        <dbReference type="PROSITE-ProRule" id="PRU00289"/>
    </source>
</evidence>
<dbReference type="InterPro" id="IPR003593">
    <property type="entry name" value="AAA+_ATPase"/>
</dbReference>
<evidence type="ECO:0000256" key="2">
    <source>
        <dbReference type="SAM" id="Coils"/>
    </source>
</evidence>
<feature type="coiled-coil region" evidence="2">
    <location>
        <begin position="379"/>
        <end position="406"/>
    </location>
</feature>
<dbReference type="GO" id="GO:0005524">
    <property type="term" value="F:ATP binding"/>
    <property type="evidence" value="ECO:0007669"/>
    <property type="project" value="UniProtKB-UniRule"/>
</dbReference>
<dbReference type="InterPro" id="IPR002543">
    <property type="entry name" value="FtsK_dom"/>
</dbReference>
<name>A0A138AU33_9ACTN</name>
<evidence type="ECO:0000259" key="3">
    <source>
        <dbReference type="PROSITE" id="PS50901"/>
    </source>
</evidence>
<sequence length="565" mass="58529">MATSTPSPAESIGLVVHAAGATVTATPTTSTDGTTMHVRIPVADTTAGVRAVARSLDAILDLTGTLRVETLPHADGDAVSLTLSTLPVITVTTVGEGEQTVVGGVAGWHGMIGHHRAPSGDGLPPLGVALVPELGTVAGAPTKARVNPLALVTGLRPAPAPAGAAPREDVQEYVGALSRLRDPRAYEAVMHSAKLARTDSEQVSDSRGFDVTARVSVRALPTLQSVHVGPRGLQLTFAAVPTGVGADDWAKGVPVLAAALGVSPAGVVVDHLADGRVRVVTGDRDPFSSVTLPQALADVPTGPDRVYVGAREDGSAAWMQLRDSSSLLISGLSGVGKTDAVLGLVQSITASRPTELVVVSGKASDDMQPIGEGARTYIIGSATEDREQLADALDALIDERTRASRAWASSNYWAVSPADRAPLVIVVLDEVHRLLSGTAASAEGKQAKRLSTLLHELITAGRSLGIWTVLTTQRPSSKVLDTDLRESITTFIALRQTTSTAKMSLPEGYPWQDDVDLDPSRLPVHVQGRAVVTAIPTADGTPLTQVQLLHIPTTPSTTTDNGKAA</sequence>
<dbReference type="PROSITE" id="PS50901">
    <property type="entry name" value="FTSK"/>
    <property type="match status" value="1"/>
</dbReference>
<keyword evidence="1" id="KW-0547">Nucleotide-binding</keyword>
<dbReference type="SMART" id="SM00382">
    <property type="entry name" value="AAA"/>
    <property type="match status" value="1"/>
</dbReference>
<dbReference type="STRING" id="239498.AXK60_22735"/>